<feature type="transmembrane region" description="Helical" evidence="1">
    <location>
        <begin position="12"/>
        <end position="29"/>
    </location>
</feature>
<keyword evidence="1" id="KW-0812">Transmembrane</keyword>
<name>M5G518_DACPD</name>
<gene>
    <name evidence="2" type="ORF">DACRYDRAFT_110733</name>
</gene>
<reference evidence="2 3" key="1">
    <citation type="journal article" date="2012" name="Science">
        <title>The Paleozoic origin of enzymatic lignin decomposition reconstructed from 31 fungal genomes.</title>
        <authorList>
            <person name="Floudas D."/>
            <person name="Binder M."/>
            <person name="Riley R."/>
            <person name="Barry K."/>
            <person name="Blanchette R.A."/>
            <person name="Henrissat B."/>
            <person name="Martinez A.T."/>
            <person name="Otillar R."/>
            <person name="Spatafora J.W."/>
            <person name="Yadav J.S."/>
            <person name="Aerts A."/>
            <person name="Benoit I."/>
            <person name="Boyd A."/>
            <person name="Carlson A."/>
            <person name="Copeland A."/>
            <person name="Coutinho P.M."/>
            <person name="de Vries R.P."/>
            <person name="Ferreira P."/>
            <person name="Findley K."/>
            <person name="Foster B."/>
            <person name="Gaskell J."/>
            <person name="Glotzer D."/>
            <person name="Gorecki P."/>
            <person name="Heitman J."/>
            <person name="Hesse C."/>
            <person name="Hori C."/>
            <person name="Igarashi K."/>
            <person name="Jurgens J.A."/>
            <person name="Kallen N."/>
            <person name="Kersten P."/>
            <person name="Kohler A."/>
            <person name="Kuees U."/>
            <person name="Kumar T.K.A."/>
            <person name="Kuo A."/>
            <person name="LaButti K."/>
            <person name="Larrondo L.F."/>
            <person name="Lindquist E."/>
            <person name="Ling A."/>
            <person name="Lombard V."/>
            <person name="Lucas S."/>
            <person name="Lundell T."/>
            <person name="Martin R."/>
            <person name="McLaughlin D.J."/>
            <person name="Morgenstern I."/>
            <person name="Morin E."/>
            <person name="Murat C."/>
            <person name="Nagy L.G."/>
            <person name="Nolan M."/>
            <person name="Ohm R.A."/>
            <person name="Patyshakuliyeva A."/>
            <person name="Rokas A."/>
            <person name="Ruiz-Duenas F.J."/>
            <person name="Sabat G."/>
            <person name="Salamov A."/>
            <person name="Samejima M."/>
            <person name="Schmutz J."/>
            <person name="Slot J.C."/>
            <person name="St John F."/>
            <person name="Stenlid J."/>
            <person name="Sun H."/>
            <person name="Sun S."/>
            <person name="Syed K."/>
            <person name="Tsang A."/>
            <person name="Wiebenga A."/>
            <person name="Young D."/>
            <person name="Pisabarro A."/>
            <person name="Eastwood D.C."/>
            <person name="Martin F."/>
            <person name="Cullen D."/>
            <person name="Grigoriev I.V."/>
            <person name="Hibbett D.S."/>
        </authorList>
    </citation>
    <scope>NUCLEOTIDE SEQUENCE [LARGE SCALE GENOMIC DNA]</scope>
    <source>
        <strain evidence="2 3">DJM-731 SS1</strain>
    </source>
</reference>
<dbReference type="Proteomes" id="UP000030653">
    <property type="component" value="Unassembled WGS sequence"/>
</dbReference>
<feature type="transmembrane region" description="Helical" evidence="1">
    <location>
        <begin position="85"/>
        <end position="110"/>
    </location>
</feature>
<dbReference type="HOGENOM" id="CLU_1740471_0_0_1"/>
<dbReference type="AlphaFoldDB" id="M5G518"/>
<sequence>MPSTAVRLEGLAFGTIIAIAIAGYAYLLYQVPDALPPETTNEPSNRNFNFRSLLGWIIDPIRIAWPHIHIPFLPFTYLFSFLYTILYPAVAILQVLLYAVTSPILLLYAASSVIYPFYVFFGIAALVGLAVGSGCAGIAHLIWALDEAKG</sequence>
<evidence type="ECO:0000256" key="1">
    <source>
        <dbReference type="SAM" id="Phobius"/>
    </source>
</evidence>
<protein>
    <recommendedName>
        <fullName evidence="4">Transmembrane protein</fullName>
    </recommendedName>
</protein>
<dbReference type="RefSeq" id="XP_040625745.1">
    <property type="nucleotide sequence ID" value="XM_040769113.1"/>
</dbReference>
<dbReference type="GeneID" id="63684175"/>
<proteinExistence type="predicted"/>
<dbReference type="EMBL" id="JH795872">
    <property type="protein sequence ID" value="EJT98847.1"/>
    <property type="molecule type" value="Genomic_DNA"/>
</dbReference>
<accession>M5G518</accession>
<dbReference type="OrthoDB" id="3366475at2759"/>
<keyword evidence="3" id="KW-1185">Reference proteome</keyword>
<organism evidence="2 3">
    <name type="scientific">Dacryopinax primogenitus (strain DJM 731)</name>
    <name type="common">Brown rot fungus</name>
    <dbReference type="NCBI Taxonomy" id="1858805"/>
    <lineage>
        <taxon>Eukaryota</taxon>
        <taxon>Fungi</taxon>
        <taxon>Dikarya</taxon>
        <taxon>Basidiomycota</taxon>
        <taxon>Agaricomycotina</taxon>
        <taxon>Dacrymycetes</taxon>
        <taxon>Dacrymycetales</taxon>
        <taxon>Dacrymycetaceae</taxon>
        <taxon>Dacryopinax</taxon>
    </lineage>
</organism>
<evidence type="ECO:0000313" key="2">
    <source>
        <dbReference type="EMBL" id="EJT98847.1"/>
    </source>
</evidence>
<keyword evidence="1" id="KW-1133">Transmembrane helix</keyword>
<evidence type="ECO:0008006" key="4">
    <source>
        <dbReference type="Google" id="ProtNLM"/>
    </source>
</evidence>
<feature type="transmembrane region" description="Helical" evidence="1">
    <location>
        <begin position="117"/>
        <end position="143"/>
    </location>
</feature>
<keyword evidence="1" id="KW-0472">Membrane</keyword>
<evidence type="ECO:0000313" key="3">
    <source>
        <dbReference type="Proteomes" id="UP000030653"/>
    </source>
</evidence>